<dbReference type="GeneID" id="108995773"/>
<accession>A0A6P9E6Z9</accession>
<name>A0A6P9E6Z9_JUGRE</name>
<dbReference type="OrthoDB" id="69229at2759"/>
<keyword evidence="2" id="KW-1185">Reference proteome</keyword>
<gene>
    <name evidence="3" type="primary">LOC108995773</name>
</gene>
<dbReference type="RefSeq" id="XP_035538627.1">
    <property type="nucleotide sequence ID" value="XM_035682734.1"/>
</dbReference>
<feature type="compositionally biased region" description="Basic and acidic residues" evidence="1">
    <location>
        <begin position="657"/>
        <end position="669"/>
    </location>
</feature>
<feature type="compositionally biased region" description="Polar residues" evidence="1">
    <location>
        <begin position="1"/>
        <end position="16"/>
    </location>
</feature>
<feature type="region of interest" description="Disordered" evidence="1">
    <location>
        <begin position="507"/>
        <end position="556"/>
    </location>
</feature>
<dbReference type="AlphaFoldDB" id="A0A6P9E6Z9"/>
<feature type="compositionally biased region" description="Polar residues" evidence="1">
    <location>
        <begin position="644"/>
        <end position="655"/>
    </location>
</feature>
<evidence type="ECO:0000313" key="2">
    <source>
        <dbReference type="Proteomes" id="UP000235220"/>
    </source>
</evidence>
<dbReference type="PANTHER" id="PTHR21402">
    <property type="entry name" value="GAMETOCYTE SPECIFIC FACTOR 1-RELATED"/>
    <property type="match status" value="1"/>
</dbReference>
<dbReference type="PANTHER" id="PTHR21402:SF10">
    <property type="entry name" value="U11_U12 SMALL NUCLEAR RIBONUCLEOPROTEIN 48 KDA PROTEIN"/>
    <property type="match status" value="1"/>
</dbReference>
<feature type="compositionally biased region" description="Polar residues" evidence="1">
    <location>
        <begin position="534"/>
        <end position="552"/>
    </location>
</feature>
<sequence length="710" mass="80560">MDPSSASSVSFPQNPSRDLCYSQPQNPPSKPADLHTTLSSLKSLICLSHQTLHSLSILVPPKPHRSPNHVPCPFNHHHLMPPHSLFLHSLRCHYPNLPRQNRLHQYSSDSPFDCNFHSIFFYRDCPGVVSLSSLDSAKRTFTIPTFLSVEFADLVHCGGKEVEGLRKECFLEITPSELVAIRGETEAWRDYPSAYSYGVLRALSRGTTMLREYGLMNWVIASSPLHGGVVLDVALRDHIFSLFRLCLKAIVKEARSLDRDRDQDQMYKGRNMSLKCPVLVQALMWFASQLSILYGEMNAKLFAINMLKQCILDAAALGLLAFPFEQKVNESATLEEEVSPSQNLFGNGCGISDAQLLETTMNNKLNCTVTGKVIFESQVAAAIAALHERALLEEKIKGLRPSRPLSFAEHDYVSQRADEERIRRPNYRSIVEHDGLHQQRFSNQEPNKTKTREELLAEERDYKRRRMSYRGKKGKRTTLQVTRDIIEEYMVEIKKAGGIGSFAKGAEDGEMFPSESPSSHDIISSVDNPAKSDYASTRGSQYNNRTLPQSDYSSKKYKSFNDAKGYEIPRGSLDECPQNADQRSLVWDKRDRENPSRSPERYKSRGQSHVQSSHRRERYDLKVTSTWSDKNKQRYSGMSKYHNSRSSPVSKSVNDLSVRKDAQKSEVEHRRRGNTLGNDSSDFLVQIPFEDRYNPSESPDMYEDLCGGTP</sequence>
<feature type="compositionally biased region" description="Low complexity" evidence="1">
    <location>
        <begin position="513"/>
        <end position="525"/>
    </location>
</feature>
<evidence type="ECO:0000313" key="3">
    <source>
        <dbReference type="RefSeq" id="XP_035538627.1"/>
    </source>
</evidence>
<dbReference type="FunCoup" id="A0A6P9E6Z9">
    <property type="interactions" value="3289"/>
</dbReference>
<protein>
    <submittedName>
        <fullName evidence="3">U11/U12 small nuclear ribonucleoprotein 48 kDa protein-like</fullName>
    </submittedName>
</protein>
<reference evidence="3" key="1">
    <citation type="submission" date="2025-08" db="UniProtKB">
        <authorList>
            <consortium name="RefSeq"/>
        </authorList>
    </citation>
    <scope>IDENTIFICATION</scope>
    <source>
        <tissue evidence="3">Leaves</tissue>
    </source>
</reference>
<feature type="compositionally biased region" description="Basic and acidic residues" evidence="1">
    <location>
        <begin position="586"/>
        <end position="603"/>
    </location>
</feature>
<evidence type="ECO:0000256" key="1">
    <source>
        <dbReference type="SAM" id="MobiDB-lite"/>
    </source>
</evidence>
<dbReference type="KEGG" id="jre:108995773"/>
<feature type="region of interest" description="Disordered" evidence="1">
    <location>
        <begin position="1"/>
        <end position="34"/>
    </location>
</feature>
<proteinExistence type="predicted"/>
<dbReference type="Proteomes" id="UP000235220">
    <property type="component" value="Chromosome 11"/>
</dbReference>
<dbReference type="InterPro" id="IPR051591">
    <property type="entry name" value="UPF0224_FAM112_RNA_Proc"/>
</dbReference>
<organism evidence="2 3">
    <name type="scientific">Juglans regia</name>
    <name type="common">English walnut</name>
    <dbReference type="NCBI Taxonomy" id="51240"/>
    <lineage>
        <taxon>Eukaryota</taxon>
        <taxon>Viridiplantae</taxon>
        <taxon>Streptophyta</taxon>
        <taxon>Embryophyta</taxon>
        <taxon>Tracheophyta</taxon>
        <taxon>Spermatophyta</taxon>
        <taxon>Magnoliopsida</taxon>
        <taxon>eudicotyledons</taxon>
        <taxon>Gunneridae</taxon>
        <taxon>Pentapetalae</taxon>
        <taxon>rosids</taxon>
        <taxon>fabids</taxon>
        <taxon>Fagales</taxon>
        <taxon>Juglandaceae</taxon>
        <taxon>Juglans</taxon>
    </lineage>
</organism>
<feature type="region of interest" description="Disordered" evidence="1">
    <location>
        <begin position="568"/>
        <end position="683"/>
    </location>
</feature>
<feature type="region of interest" description="Disordered" evidence="1">
    <location>
        <begin position="691"/>
        <end position="710"/>
    </location>
</feature>
<dbReference type="InParanoid" id="A0A6P9E6Z9"/>